<dbReference type="GO" id="GO:0031405">
    <property type="term" value="F:lipoic acid binding"/>
    <property type="evidence" value="ECO:0007669"/>
    <property type="project" value="TreeGrafter"/>
</dbReference>
<keyword evidence="6" id="KW-0809">Transit peptide</keyword>
<evidence type="ECO:0000259" key="12">
    <source>
        <dbReference type="PROSITE" id="PS51826"/>
    </source>
</evidence>
<dbReference type="GO" id="GO:0005759">
    <property type="term" value="C:mitochondrial matrix"/>
    <property type="evidence" value="ECO:0007669"/>
    <property type="project" value="UniProtKB-SubCell"/>
</dbReference>
<dbReference type="Pfam" id="PF00364">
    <property type="entry name" value="Biotin_lipoyl"/>
    <property type="match status" value="1"/>
</dbReference>
<dbReference type="OrthoDB" id="15567at2759"/>
<dbReference type="InterPro" id="IPR036625">
    <property type="entry name" value="E3-bd_dom_sf"/>
</dbReference>
<accession>A0A409YU54</accession>
<dbReference type="EMBL" id="NHYE01000286">
    <property type="protein sequence ID" value="PPR06544.1"/>
    <property type="molecule type" value="Genomic_DNA"/>
</dbReference>
<dbReference type="InterPro" id="IPR011053">
    <property type="entry name" value="Single_hybrid_motif"/>
</dbReference>
<dbReference type="FunFam" id="2.40.50.100:FF:000013">
    <property type="entry name" value="Dihydrolipoamide acetyltransferase component of pyruvate dehydrogenase complex"/>
    <property type="match status" value="1"/>
</dbReference>
<evidence type="ECO:0000313" key="13">
    <source>
        <dbReference type="EMBL" id="PPR06544.1"/>
    </source>
</evidence>
<comment type="similarity">
    <text evidence="3 9">Belongs to the 2-oxoacid dehydrogenase family.</text>
</comment>
<evidence type="ECO:0000256" key="4">
    <source>
        <dbReference type="ARBA" id="ARBA00022679"/>
    </source>
</evidence>
<dbReference type="PROSITE" id="PS50968">
    <property type="entry name" value="BIOTINYL_LIPOYL"/>
    <property type="match status" value="1"/>
</dbReference>
<dbReference type="PANTHER" id="PTHR43178">
    <property type="entry name" value="DIHYDROLIPOAMIDE ACETYLTRANSFERASE COMPONENT OF PYRUVATE DEHYDROGENASE COMPLEX"/>
    <property type="match status" value="1"/>
</dbReference>
<dbReference type="InterPro" id="IPR001078">
    <property type="entry name" value="2-oxoacid_DH_actylTfrase"/>
</dbReference>
<dbReference type="InterPro" id="IPR000089">
    <property type="entry name" value="Biotin_lipoyl"/>
</dbReference>
<dbReference type="SUPFAM" id="SSF52777">
    <property type="entry name" value="CoA-dependent acyltransferases"/>
    <property type="match status" value="1"/>
</dbReference>
<comment type="cofactor">
    <cofactor evidence="1 9">
        <name>(R)-lipoate</name>
        <dbReference type="ChEBI" id="CHEBI:83088"/>
    </cofactor>
</comment>
<dbReference type="SUPFAM" id="SSF47005">
    <property type="entry name" value="Peripheral subunit-binding domain of 2-oxo acid dehydrogenase complex"/>
    <property type="match status" value="1"/>
</dbReference>
<dbReference type="Pfam" id="PF02817">
    <property type="entry name" value="E3_binding"/>
    <property type="match status" value="1"/>
</dbReference>
<dbReference type="EC" id="2.3.1.-" evidence="9"/>
<dbReference type="Gene3D" id="4.10.320.10">
    <property type="entry name" value="E3-binding domain"/>
    <property type="match status" value="1"/>
</dbReference>
<dbReference type="InterPro" id="IPR023213">
    <property type="entry name" value="CAT-like_dom_sf"/>
</dbReference>
<evidence type="ECO:0000313" key="14">
    <source>
        <dbReference type="Proteomes" id="UP000284706"/>
    </source>
</evidence>
<feature type="domain" description="Peripheral subunit-binding (PSBD)" evidence="12">
    <location>
        <begin position="178"/>
        <end position="216"/>
    </location>
</feature>
<keyword evidence="14" id="KW-1185">Reference proteome</keyword>
<dbReference type="InterPro" id="IPR004167">
    <property type="entry name" value="PSBD"/>
</dbReference>
<evidence type="ECO:0000256" key="3">
    <source>
        <dbReference type="ARBA" id="ARBA00007317"/>
    </source>
</evidence>
<dbReference type="STRING" id="231916.A0A409YU54"/>
<keyword evidence="8 9" id="KW-0012">Acyltransferase</keyword>
<comment type="caution">
    <text evidence="13">The sequence shown here is derived from an EMBL/GenBank/DDBJ whole genome shotgun (WGS) entry which is preliminary data.</text>
</comment>
<dbReference type="InParanoid" id="A0A409YU54"/>
<dbReference type="SUPFAM" id="SSF51230">
    <property type="entry name" value="Single hybrid motif"/>
    <property type="match status" value="1"/>
</dbReference>
<dbReference type="Proteomes" id="UP000284706">
    <property type="component" value="Unassembled WGS sequence"/>
</dbReference>
<evidence type="ECO:0000259" key="11">
    <source>
        <dbReference type="PROSITE" id="PS50968"/>
    </source>
</evidence>
<evidence type="ECO:0000256" key="1">
    <source>
        <dbReference type="ARBA" id="ARBA00001938"/>
    </source>
</evidence>
<dbReference type="PANTHER" id="PTHR43178:SF5">
    <property type="entry name" value="LIPOAMIDE ACYLTRANSFERASE COMPONENT OF BRANCHED-CHAIN ALPHA-KETO ACID DEHYDROGENASE COMPLEX, MITOCHONDRIAL"/>
    <property type="match status" value="1"/>
</dbReference>
<sequence>MFVRPLRRLLGRPLAVSYFHTTPTSWASRKVIKKFNLADIGEGITECEVIKWNVKPQASVQAFDTLLEVQSDKASVEITSPFEGTVKELLVQEGEIAKVGSGLCLIETEEETTEEQESPSPVQEKPAPAAEQPKVTPVETLPPSLPLSDTPFTPRRPHPLDPSNKSSEHKSSRPDLVLAAPSVRHLARQMGIDLGLLVPGSGKNGRIERNDVEAALAARNQAGAKESVSQASQLPQAEDVVVELGRTRYGMWKAMVKSLEIPHFGYSTTLDITSLHDLLPVLNAHIPPHYLPEHARPPAPISVNPSAIYPAPSSQPVPKSQQYTRLTYLPFLIKTLSKAMIEWPLFRSSLTPSSSTSTDTSKPSLTVRPNADIAVALSTPTGLYTPTLQSANTHTIYSLAAQLKYLSHLGRQVPCGLTPKEMPKRGGTITVSNIGAIGAGDFASPVLVPGGGVAIVAIGRAKWAWDVDGDNEHGQRRLKLGVSWSGDHRIVEGAELAAFVECWRSYVEHPQRLIGEGI</sequence>
<feature type="region of interest" description="Disordered" evidence="10">
    <location>
        <begin position="109"/>
        <end position="174"/>
    </location>
</feature>
<evidence type="ECO:0000256" key="9">
    <source>
        <dbReference type="RuleBase" id="RU003423"/>
    </source>
</evidence>
<protein>
    <recommendedName>
        <fullName evidence="9">Dihydrolipoamide acetyltransferase component of pyruvate dehydrogenase complex</fullName>
        <ecNumber evidence="9">2.3.1.-</ecNumber>
    </recommendedName>
</protein>
<gene>
    <name evidence="13" type="ORF">CVT26_000722</name>
</gene>
<evidence type="ECO:0000256" key="8">
    <source>
        <dbReference type="ARBA" id="ARBA00023315"/>
    </source>
</evidence>
<dbReference type="AlphaFoldDB" id="A0A409YU54"/>
<evidence type="ECO:0000256" key="10">
    <source>
        <dbReference type="SAM" id="MobiDB-lite"/>
    </source>
</evidence>
<evidence type="ECO:0000256" key="2">
    <source>
        <dbReference type="ARBA" id="ARBA00004305"/>
    </source>
</evidence>
<feature type="domain" description="Lipoyl-binding" evidence="11">
    <location>
        <begin position="32"/>
        <end position="107"/>
    </location>
</feature>
<keyword evidence="4 9" id="KW-0808">Transferase</keyword>
<evidence type="ECO:0000256" key="7">
    <source>
        <dbReference type="ARBA" id="ARBA00023128"/>
    </source>
</evidence>
<evidence type="ECO:0000256" key="5">
    <source>
        <dbReference type="ARBA" id="ARBA00022823"/>
    </source>
</evidence>
<evidence type="ECO:0000256" key="6">
    <source>
        <dbReference type="ARBA" id="ARBA00022946"/>
    </source>
</evidence>
<reference evidence="13 14" key="1">
    <citation type="journal article" date="2018" name="Evol. Lett.">
        <title>Horizontal gene cluster transfer increased hallucinogenic mushroom diversity.</title>
        <authorList>
            <person name="Reynolds H.T."/>
            <person name="Vijayakumar V."/>
            <person name="Gluck-Thaler E."/>
            <person name="Korotkin H.B."/>
            <person name="Matheny P.B."/>
            <person name="Slot J.C."/>
        </authorList>
    </citation>
    <scope>NUCLEOTIDE SEQUENCE [LARGE SCALE GENOMIC DNA]</scope>
    <source>
        <strain evidence="13 14">SRW20</strain>
    </source>
</reference>
<keyword evidence="5 9" id="KW-0450">Lipoyl</keyword>
<keyword evidence="7" id="KW-0496">Mitochondrion</keyword>
<dbReference type="InterPro" id="IPR050743">
    <property type="entry name" value="2-oxoacid_DH_E2_comp"/>
</dbReference>
<dbReference type="CDD" id="cd06849">
    <property type="entry name" value="lipoyl_domain"/>
    <property type="match status" value="1"/>
</dbReference>
<dbReference type="GO" id="GO:0016407">
    <property type="term" value="F:acetyltransferase activity"/>
    <property type="evidence" value="ECO:0007669"/>
    <property type="project" value="TreeGrafter"/>
</dbReference>
<comment type="subcellular location">
    <subcellularLocation>
        <location evidence="2">Mitochondrion matrix</location>
    </subcellularLocation>
</comment>
<dbReference type="Gene3D" id="2.40.50.100">
    <property type="match status" value="1"/>
</dbReference>
<proteinExistence type="inferred from homology"/>
<name>A0A409YU54_9AGAR</name>
<dbReference type="Pfam" id="PF00198">
    <property type="entry name" value="2-oxoacid_dh"/>
    <property type="match status" value="1"/>
</dbReference>
<dbReference type="GO" id="GO:0045333">
    <property type="term" value="P:cellular respiration"/>
    <property type="evidence" value="ECO:0007669"/>
    <property type="project" value="UniProtKB-ARBA"/>
</dbReference>
<dbReference type="Gene3D" id="3.30.559.10">
    <property type="entry name" value="Chloramphenicol acetyltransferase-like domain"/>
    <property type="match status" value="1"/>
</dbReference>
<organism evidence="13 14">
    <name type="scientific">Gymnopilus dilepis</name>
    <dbReference type="NCBI Taxonomy" id="231916"/>
    <lineage>
        <taxon>Eukaryota</taxon>
        <taxon>Fungi</taxon>
        <taxon>Dikarya</taxon>
        <taxon>Basidiomycota</taxon>
        <taxon>Agaricomycotina</taxon>
        <taxon>Agaricomycetes</taxon>
        <taxon>Agaricomycetidae</taxon>
        <taxon>Agaricales</taxon>
        <taxon>Agaricineae</taxon>
        <taxon>Hymenogastraceae</taxon>
        <taxon>Gymnopilus</taxon>
    </lineage>
</organism>
<dbReference type="PROSITE" id="PS51826">
    <property type="entry name" value="PSBD"/>
    <property type="match status" value="1"/>
</dbReference>